<proteinExistence type="predicted"/>
<dbReference type="Gene3D" id="2.180.10.10">
    <property type="entry name" value="RHS repeat-associated core"/>
    <property type="match status" value="1"/>
</dbReference>
<evidence type="ECO:0000313" key="2">
    <source>
        <dbReference type="Proteomes" id="UP000244677"/>
    </source>
</evidence>
<dbReference type="KEGG" id="fki:FK004_13975"/>
<dbReference type="PANTHER" id="PTHR32305">
    <property type="match status" value="1"/>
</dbReference>
<dbReference type="InterPro" id="IPR022385">
    <property type="entry name" value="Rhs_assc_core"/>
</dbReference>
<dbReference type="EMBL" id="CP020919">
    <property type="protein sequence ID" value="AWG26258.1"/>
    <property type="molecule type" value="Genomic_DNA"/>
</dbReference>
<dbReference type="AlphaFoldDB" id="A0A2S1LRD9"/>
<evidence type="ECO:0000313" key="1">
    <source>
        <dbReference type="EMBL" id="AWG26258.1"/>
    </source>
</evidence>
<organism evidence="1 2">
    <name type="scientific">Flavobacterium kingsejongi</name>
    <dbReference type="NCBI Taxonomy" id="1678728"/>
    <lineage>
        <taxon>Bacteria</taxon>
        <taxon>Pseudomonadati</taxon>
        <taxon>Bacteroidota</taxon>
        <taxon>Flavobacteriia</taxon>
        <taxon>Flavobacteriales</taxon>
        <taxon>Flavobacteriaceae</taxon>
        <taxon>Flavobacterium</taxon>
    </lineage>
</organism>
<dbReference type="PANTHER" id="PTHR32305:SF15">
    <property type="entry name" value="PROTEIN RHSA-RELATED"/>
    <property type="match status" value="1"/>
</dbReference>
<dbReference type="InterPro" id="IPR050708">
    <property type="entry name" value="T6SS_VgrG/RHS"/>
</dbReference>
<evidence type="ECO:0008006" key="3">
    <source>
        <dbReference type="Google" id="ProtNLM"/>
    </source>
</evidence>
<accession>A0A2S1LRD9</accession>
<gene>
    <name evidence="1" type="ORF">FK004_13975</name>
</gene>
<sequence>MLNSTLLVSTSIFCMSLIRSTVSLSYEVFSPSQIKKSTVTPKVKIVLEIKVKKSNIFMTGRNQITKKVTEGATIATTEYSDGFQYKDGVLHFFPIAEGYISHSAGNYNYVYHYKDHLGNVRVSYAKDPVSGLTKIVEESNYYPFGMKHANYNDYAPPAPRVANKGYQYKYNGQELQTELGLNVTAMDYRQYDNALGRFLGMDRFAELSFSLTPYRFAFNNPVYWSDPTGLFETKDDAKKWAKTNGIRTGWFSRNKIQESEDGTWAINNKEQGTSIFAINKEDAEALGINVGDVITAPLVEGATNAGESGYKSFGWLTIWGTDRSGDTSGLKGTTTHSVQSSDFITPGISRSLNNKSTGILEWIMSLVYNSAYSSQYGTAIEEAVKKNGNTSTMEVQNLEPVLSPEILIIFLDTTHYHIHLEKKAIEKRIGKMPFKGTKRDIQKSKDSINEKSNYYNNWFNN</sequence>
<dbReference type="Proteomes" id="UP000244677">
    <property type="component" value="Chromosome"/>
</dbReference>
<dbReference type="NCBIfam" id="TIGR03696">
    <property type="entry name" value="Rhs_assc_core"/>
    <property type="match status" value="1"/>
</dbReference>
<reference evidence="1 2" key="1">
    <citation type="submission" date="2017-04" db="EMBL/GenBank/DDBJ databases">
        <title>Complete genome sequence of Flavobacterium kingsejong AJ004.</title>
        <authorList>
            <person name="Lee P.C."/>
        </authorList>
    </citation>
    <scope>NUCLEOTIDE SEQUENCE [LARGE SCALE GENOMIC DNA]</scope>
    <source>
        <strain evidence="1 2">AJ004</strain>
    </source>
</reference>
<protein>
    <recommendedName>
        <fullName evidence="3">RHS repeat-associated core domain-containing protein</fullName>
    </recommendedName>
</protein>
<keyword evidence="2" id="KW-1185">Reference proteome</keyword>
<name>A0A2S1LRD9_9FLAO</name>